<protein>
    <submittedName>
        <fullName evidence="6">DoxX family protein</fullName>
    </submittedName>
</protein>
<evidence type="ECO:0000256" key="3">
    <source>
        <dbReference type="ARBA" id="ARBA00022989"/>
    </source>
</evidence>
<evidence type="ECO:0000313" key="7">
    <source>
        <dbReference type="Proteomes" id="UP001174932"/>
    </source>
</evidence>
<dbReference type="InterPro" id="IPR032808">
    <property type="entry name" value="DoxX"/>
</dbReference>
<sequence length="149" mass="15996">MNSFIERLVTTRSFGFVARTVLTFMFWSSGLAKLLDFPTAMAEMQRFGLAPAAPVAILVIIVQLGGSALVIHGRYAWLGAGALGVFTALTIPIAHAFWTMSGEMAFLEMMFVFEHISVIGGLMVAAALCAPHRLKSVRPSSVGHLVRGA</sequence>
<keyword evidence="3 5" id="KW-1133">Transmembrane helix</keyword>
<evidence type="ECO:0000256" key="4">
    <source>
        <dbReference type="ARBA" id="ARBA00023136"/>
    </source>
</evidence>
<name>A0ABT8YQL6_9HYPH</name>
<comment type="subcellular location">
    <subcellularLocation>
        <location evidence="1">Membrane</location>
        <topology evidence="1">Multi-pass membrane protein</topology>
    </subcellularLocation>
</comment>
<comment type="caution">
    <text evidence="6">The sequence shown here is derived from an EMBL/GenBank/DDBJ whole genome shotgun (WGS) entry which is preliminary data.</text>
</comment>
<accession>A0ABT8YQL6</accession>
<reference evidence="6" key="2">
    <citation type="submission" date="2023-07" db="EMBL/GenBank/DDBJ databases">
        <authorList>
            <person name="Shen H."/>
        </authorList>
    </citation>
    <scope>NUCLEOTIDE SEQUENCE</scope>
    <source>
        <strain evidence="6">TNR-22</strain>
    </source>
</reference>
<reference evidence="6" key="1">
    <citation type="journal article" date="2015" name="Int. J. Syst. Evol. Microbiol.">
        <title>Rhizobium alvei sp. nov., isolated from a freshwater river.</title>
        <authorList>
            <person name="Sheu S.Y."/>
            <person name="Huang H.W."/>
            <person name="Young C.C."/>
            <person name="Chen W.M."/>
        </authorList>
    </citation>
    <scope>NUCLEOTIDE SEQUENCE</scope>
    <source>
        <strain evidence="6">TNR-22</strain>
    </source>
</reference>
<feature type="transmembrane region" description="Helical" evidence="5">
    <location>
        <begin position="12"/>
        <end position="32"/>
    </location>
</feature>
<dbReference type="RefSeq" id="WP_304377939.1">
    <property type="nucleotide sequence ID" value="NZ_JAUOZU010000014.1"/>
</dbReference>
<dbReference type="Pfam" id="PF07681">
    <property type="entry name" value="DoxX"/>
    <property type="match status" value="1"/>
</dbReference>
<feature type="transmembrane region" description="Helical" evidence="5">
    <location>
        <begin position="52"/>
        <end position="71"/>
    </location>
</feature>
<feature type="transmembrane region" description="Helical" evidence="5">
    <location>
        <begin position="110"/>
        <end position="130"/>
    </location>
</feature>
<proteinExistence type="predicted"/>
<gene>
    <name evidence="6" type="ORF">Q4481_18790</name>
</gene>
<evidence type="ECO:0000256" key="2">
    <source>
        <dbReference type="ARBA" id="ARBA00022692"/>
    </source>
</evidence>
<evidence type="ECO:0000313" key="6">
    <source>
        <dbReference type="EMBL" id="MDO6966012.1"/>
    </source>
</evidence>
<keyword evidence="7" id="KW-1185">Reference proteome</keyword>
<evidence type="ECO:0000256" key="5">
    <source>
        <dbReference type="SAM" id="Phobius"/>
    </source>
</evidence>
<dbReference type="Proteomes" id="UP001174932">
    <property type="component" value="Unassembled WGS sequence"/>
</dbReference>
<evidence type="ECO:0000256" key="1">
    <source>
        <dbReference type="ARBA" id="ARBA00004141"/>
    </source>
</evidence>
<dbReference type="EMBL" id="JAUOZU010000014">
    <property type="protein sequence ID" value="MDO6966012.1"/>
    <property type="molecule type" value="Genomic_DNA"/>
</dbReference>
<feature type="transmembrane region" description="Helical" evidence="5">
    <location>
        <begin position="78"/>
        <end position="98"/>
    </location>
</feature>
<organism evidence="6 7">
    <name type="scientific">Rhizobium alvei</name>
    <dbReference type="NCBI Taxonomy" id="1132659"/>
    <lineage>
        <taxon>Bacteria</taxon>
        <taxon>Pseudomonadati</taxon>
        <taxon>Pseudomonadota</taxon>
        <taxon>Alphaproteobacteria</taxon>
        <taxon>Hyphomicrobiales</taxon>
        <taxon>Rhizobiaceae</taxon>
        <taxon>Rhizobium/Agrobacterium group</taxon>
        <taxon>Rhizobium</taxon>
    </lineage>
</organism>
<keyword evidence="2 5" id="KW-0812">Transmembrane</keyword>
<keyword evidence="4 5" id="KW-0472">Membrane</keyword>